<feature type="domain" description="HTH marR-type" evidence="1">
    <location>
        <begin position="4"/>
        <end position="129"/>
    </location>
</feature>
<keyword evidence="3" id="KW-1185">Reference proteome</keyword>
<dbReference type="PROSITE" id="PS50995">
    <property type="entry name" value="HTH_MARR_2"/>
    <property type="match status" value="1"/>
</dbReference>
<evidence type="ECO:0000313" key="2">
    <source>
        <dbReference type="EMBL" id="KRO14581.1"/>
    </source>
</evidence>
<dbReference type="InterPro" id="IPR036388">
    <property type="entry name" value="WH-like_DNA-bd_sf"/>
</dbReference>
<dbReference type="InterPro" id="IPR036390">
    <property type="entry name" value="WH_DNA-bd_sf"/>
</dbReference>
<dbReference type="SMART" id="SM00347">
    <property type="entry name" value="HTH_MARR"/>
    <property type="match status" value="1"/>
</dbReference>
<dbReference type="InterPro" id="IPR039422">
    <property type="entry name" value="MarR/SlyA-like"/>
</dbReference>
<dbReference type="Pfam" id="PF12802">
    <property type="entry name" value="MarR_2"/>
    <property type="match status" value="1"/>
</dbReference>
<evidence type="ECO:0000259" key="1">
    <source>
        <dbReference type="PROSITE" id="PS50995"/>
    </source>
</evidence>
<dbReference type="Gene3D" id="1.10.10.10">
    <property type="entry name" value="Winged helix-like DNA-binding domain superfamily/Winged helix DNA-binding domain"/>
    <property type="match status" value="1"/>
</dbReference>
<dbReference type="GO" id="GO:0003700">
    <property type="term" value="F:DNA-binding transcription factor activity"/>
    <property type="evidence" value="ECO:0007669"/>
    <property type="project" value="InterPro"/>
</dbReference>
<dbReference type="PATRIC" id="fig|942150.3.peg.1011"/>
<dbReference type="PANTHER" id="PTHR33164">
    <property type="entry name" value="TRANSCRIPTIONAL REGULATOR, MARR FAMILY"/>
    <property type="match status" value="1"/>
</dbReference>
<accession>A0A0R2MLI7</accession>
<dbReference type="STRING" id="942150.IV64_GL000981"/>
<protein>
    <submittedName>
        <fullName evidence="2">Transcription regulator</fullName>
    </submittedName>
</protein>
<dbReference type="Proteomes" id="UP000051783">
    <property type="component" value="Unassembled WGS sequence"/>
</dbReference>
<dbReference type="OrthoDB" id="2310682at2"/>
<evidence type="ECO:0000313" key="3">
    <source>
        <dbReference type="Proteomes" id="UP000051783"/>
    </source>
</evidence>
<dbReference type="RefSeq" id="WP_057705287.1">
    <property type="nucleotide sequence ID" value="NZ_JQCL01000011.1"/>
</dbReference>
<proteinExistence type="predicted"/>
<sequence>MQQPISYVLDIMHLERDLKRLTSRWATTTGLKLNELRILVYVQQHPGVQIGEVATALTVAKASLAQNIGTLIDNGWLSSQPLQHDRRLRVLTLTPKGDEWMEKVDNQLEASLSTKPAQNLADRLNTLQV</sequence>
<dbReference type="AlphaFoldDB" id="A0A0R2MLI7"/>
<name>A0A0R2MLI7_9LACO</name>
<dbReference type="SUPFAM" id="SSF46785">
    <property type="entry name" value="Winged helix' DNA-binding domain"/>
    <property type="match status" value="1"/>
</dbReference>
<dbReference type="EMBL" id="JQCL01000011">
    <property type="protein sequence ID" value="KRO14581.1"/>
    <property type="molecule type" value="Genomic_DNA"/>
</dbReference>
<dbReference type="PANTHER" id="PTHR33164:SF57">
    <property type="entry name" value="MARR-FAMILY TRANSCRIPTIONAL REGULATOR"/>
    <property type="match status" value="1"/>
</dbReference>
<dbReference type="GO" id="GO:0006950">
    <property type="term" value="P:response to stress"/>
    <property type="evidence" value="ECO:0007669"/>
    <property type="project" value="TreeGrafter"/>
</dbReference>
<reference evidence="2 3" key="1">
    <citation type="journal article" date="2015" name="Genome Announc.">
        <title>Expanding the biotechnology potential of lactobacilli through comparative genomics of 213 strains and associated genera.</title>
        <authorList>
            <person name="Sun Z."/>
            <person name="Harris H.M."/>
            <person name="McCann A."/>
            <person name="Guo C."/>
            <person name="Argimon S."/>
            <person name="Zhang W."/>
            <person name="Yang X."/>
            <person name="Jeffery I.B."/>
            <person name="Cooney J.C."/>
            <person name="Kagawa T.F."/>
            <person name="Liu W."/>
            <person name="Song Y."/>
            <person name="Salvetti E."/>
            <person name="Wrobel A."/>
            <person name="Rasinkangas P."/>
            <person name="Parkhill J."/>
            <person name="Rea M.C."/>
            <person name="O'Sullivan O."/>
            <person name="Ritari J."/>
            <person name="Douillard F.P."/>
            <person name="Paul Ross R."/>
            <person name="Yang R."/>
            <person name="Briner A.E."/>
            <person name="Felis G.E."/>
            <person name="de Vos W.M."/>
            <person name="Barrangou R."/>
            <person name="Klaenhammer T.R."/>
            <person name="Caufield P.W."/>
            <person name="Cui Y."/>
            <person name="Zhang H."/>
            <person name="O'Toole P.W."/>
        </authorList>
    </citation>
    <scope>NUCLEOTIDE SEQUENCE [LARGE SCALE GENOMIC DNA]</scope>
    <source>
        <strain evidence="2 3">LMG 26013</strain>
    </source>
</reference>
<dbReference type="InterPro" id="IPR000835">
    <property type="entry name" value="HTH_MarR-typ"/>
</dbReference>
<organism evidence="2 3">
    <name type="scientific">Lactiplantibacillus xiangfangensis</name>
    <dbReference type="NCBI Taxonomy" id="942150"/>
    <lineage>
        <taxon>Bacteria</taxon>
        <taxon>Bacillati</taxon>
        <taxon>Bacillota</taxon>
        <taxon>Bacilli</taxon>
        <taxon>Lactobacillales</taxon>
        <taxon>Lactobacillaceae</taxon>
        <taxon>Lactiplantibacillus</taxon>
    </lineage>
</organism>
<comment type="caution">
    <text evidence="2">The sequence shown here is derived from an EMBL/GenBank/DDBJ whole genome shotgun (WGS) entry which is preliminary data.</text>
</comment>
<gene>
    <name evidence="2" type="ORF">IV64_GL000981</name>
</gene>